<name>A0A5N5SLR1_9CRUS</name>
<sequence length="1479" mass="161873">MSTKHIPPKSLGLSPVMGLNNVNFRPQARLDTKWLKSDLRSLLESDNLPIFYNQMVKDGEVTGPHSSGILNSAGATAKKEVLPYFYDQCTSIDDENKHTIISHKSEGGHYYCGMKVLTCPCCDGICGPQSGCNCGPCQKLEKEEAERLQSFGQRPHPPSLTLLESWNWGVQPSEDDLTKCIQSILVEQKANALEGASTTLSAFRIHQRFMVTQRYLIAMKRTRPLPSRAAEANLSKTKPPCHSAVASKADIWNNRSSSDKMAGGLARVGSRAALNFAFSFLRRAWRLDSSQPPHTPPSHLIHLPATSDTSQPPQTPPSHLRHLPATSDTSQPPQTQIPPSHLRVKLLPATSILTAAEPTSADYSFKESLEALETLPEATLFDESLVSSVWLDVVERSQKFLTTVVLSHIPGSTSGTVARVPLGDRHFALLLLLHLALQRARLSSLLTVIILLLQLWDSGRNQVDNRTNNHGTSAPLIPILKRFSSLPVLKARSTQGNEQNSHEISPMECLLRFLEIPDDDTVSVDLEQGAVIMLCHLDRLASPHMPPLHSPYGRPCQGQEVISWGWLSWAAVTSPSRPFNYCDSLAELGIRSLACGEKFFIILTQNGRLYSMPYAAEAQTPQLIQGQPDEEVVKIACHPDGKHSLALTFSGRVYSWGNGAGGRLGHGDQTSRSEPMLIKGLQDHVVVHISCGSTYSAAITQNGELFTWGKGNYGRLGHGSSDDHYKPTLVSALKGEKVVDVACGGGDAQTIAVTESGAVYSWGDGDYGKLGRGGSDCSKVPKLIDKLQDISRVFCGAQFTVALSHTGTTYTWGKGENHRLGHGSEDHVRVPKLVKGLEGKKVVKVAVGSMHVVVLTDKNEMYVWGRNDQAQLGDSPNAAIPEPTLMSALNGKPIIGVACGPAQTFAWSTKLSWSVNIQIPYVVDVCEETLVKINDLLSLVGEGLLQDKTPHQEQECMVVAALNLLRLQLHAAVQNQVDIDTLGISVGSSLLHSLKQRIVNLASTPGVLNTIQSAAQATLQTAWSILLPTAEERAKALSSLLPSTGSDMSTMSSGRRFMIDLLVSSLMADGGLELALNDAIKFEIQEVELKEKTKLPLSRLHTNDIKNSQDFAPPLRRSCDNSIADDQSHTLPLLHLVKQLLRNATTQTHMRLQAIAPENMSMICSAVLADLNNDKNSMFPNVSGHTDTDMPPSIQLLLRFQRILISQLMPLETSSNPKQLVQENEIEGAASLLRKYLTLLSSYVSDTLSVATSLATINTRLMTLTCNILEKDITGLLLEELFTSLLVIALHNSSIVISCDLISPLLTLLEPLDKFNLLAPGAEKEDNEDLSWPGIIVNANKQLEEFPVIRKADLENHNKDGGLWIVIKGKVYDVQEFSDILQYYAGQDATQIWEMSNHSKKAKKMMQSYFVGNYMDPEQEVVQVLDASTFSSPLVDTERTLAMLIGIYSQALSLGSSYTSSEIEYSKWISADFMQAGCQ</sequence>
<dbReference type="Gene3D" id="2.130.10.30">
    <property type="entry name" value="Regulator of chromosome condensation 1/beta-lactamase-inhibitor protein II"/>
    <property type="match status" value="1"/>
</dbReference>
<keyword evidence="1" id="KW-0677">Repeat</keyword>
<dbReference type="Pfam" id="PF00173">
    <property type="entry name" value="Cyt-b5"/>
    <property type="match status" value="1"/>
</dbReference>
<evidence type="ECO:0000259" key="4">
    <source>
        <dbReference type="PROSITE" id="PS50255"/>
    </source>
</evidence>
<dbReference type="SMART" id="SM01117">
    <property type="entry name" value="Cyt-b5"/>
    <property type="match status" value="1"/>
</dbReference>
<dbReference type="PANTHER" id="PTHR22870:SF155">
    <property type="entry name" value="E3 UBIQUITIN-PROTEIN LIGASE HERC1-RELATED"/>
    <property type="match status" value="1"/>
</dbReference>
<feature type="repeat" description="RCC1" evidence="2">
    <location>
        <begin position="859"/>
        <end position="910"/>
    </location>
</feature>
<evidence type="ECO:0000256" key="3">
    <source>
        <dbReference type="SAM" id="MobiDB-lite"/>
    </source>
</evidence>
<comment type="caution">
    <text evidence="5">The sequence shown here is derived from an EMBL/GenBank/DDBJ whole genome shotgun (WGS) entry which is preliminary data.</text>
</comment>
<dbReference type="EMBL" id="SEYY01023707">
    <property type="protein sequence ID" value="KAB7494648.1"/>
    <property type="molecule type" value="Genomic_DNA"/>
</dbReference>
<dbReference type="InterPro" id="IPR051210">
    <property type="entry name" value="Ub_ligase/GEF_domain"/>
</dbReference>
<keyword evidence="6" id="KW-1185">Reference proteome</keyword>
<feature type="compositionally biased region" description="Low complexity" evidence="3">
    <location>
        <begin position="324"/>
        <end position="339"/>
    </location>
</feature>
<dbReference type="InterPro" id="IPR036400">
    <property type="entry name" value="Cyt_B5-like_heme/steroid_sf"/>
</dbReference>
<feature type="repeat" description="RCC1" evidence="2">
    <location>
        <begin position="703"/>
        <end position="754"/>
    </location>
</feature>
<evidence type="ECO:0000313" key="6">
    <source>
        <dbReference type="Proteomes" id="UP000326759"/>
    </source>
</evidence>
<dbReference type="Proteomes" id="UP000326759">
    <property type="component" value="Unassembled WGS sequence"/>
</dbReference>
<dbReference type="InterPro" id="IPR001199">
    <property type="entry name" value="Cyt_B5-like_heme/steroid-bd"/>
</dbReference>
<feature type="repeat" description="RCC1" evidence="2">
    <location>
        <begin position="651"/>
        <end position="702"/>
    </location>
</feature>
<proteinExistence type="predicted"/>
<dbReference type="OrthoDB" id="6342659at2759"/>
<feature type="domain" description="Cytochrome b5 heme-binding" evidence="4">
    <location>
        <begin position="1346"/>
        <end position="1415"/>
    </location>
</feature>
<feature type="repeat" description="RCC1" evidence="2">
    <location>
        <begin position="807"/>
        <end position="858"/>
    </location>
</feature>
<dbReference type="PANTHER" id="PTHR22870">
    <property type="entry name" value="REGULATOR OF CHROMOSOME CONDENSATION"/>
    <property type="match status" value="1"/>
</dbReference>
<dbReference type="InterPro" id="IPR009091">
    <property type="entry name" value="RCC1/BLIP-II"/>
</dbReference>
<gene>
    <name evidence="5" type="primary">HERC2</name>
    <name evidence="5" type="ORF">Anas_05799</name>
</gene>
<dbReference type="InterPro" id="IPR000408">
    <property type="entry name" value="Reg_chr_condens"/>
</dbReference>
<dbReference type="SUPFAM" id="SSF50985">
    <property type="entry name" value="RCC1/BLIP-II"/>
    <property type="match status" value="1"/>
</dbReference>
<feature type="region of interest" description="Disordered" evidence="3">
    <location>
        <begin position="289"/>
        <end position="339"/>
    </location>
</feature>
<evidence type="ECO:0000313" key="5">
    <source>
        <dbReference type="EMBL" id="KAB7494648.1"/>
    </source>
</evidence>
<reference evidence="5 6" key="1">
    <citation type="journal article" date="2019" name="PLoS Biol.">
        <title>Sex chromosomes control vertical transmission of feminizing Wolbachia symbionts in an isopod.</title>
        <authorList>
            <person name="Becking T."/>
            <person name="Chebbi M.A."/>
            <person name="Giraud I."/>
            <person name="Moumen B."/>
            <person name="Laverre T."/>
            <person name="Caubet Y."/>
            <person name="Peccoud J."/>
            <person name="Gilbert C."/>
            <person name="Cordaux R."/>
        </authorList>
    </citation>
    <scope>NUCLEOTIDE SEQUENCE [LARGE SCALE GENOMIC DNA]</scope>
    <source>
        <strain evidence="5">ANa2</strain>
        <tissue evidence="5">Whole body excluding digestive tract and cuticle</tissue>
    </source>
</reference>
<dbReference type="PROSITE" id="PS50012">
    <property type="entry name" value="RCC1_3"/>
    <property type="match status" value="5"/>
</dbReference>
<feature type="non-terminal residue" evidence="5">
    <location>
        <position position="1479"/>
    </location>
</feature>
<dbReference type="Pfam" id="PF00415">
    <property type="entry name" value="RCC1"/>
    <property type="match status" value="5"/>
</dbReference>
<organism evidence="5 6">
    <name type="scientific">Armadillidium nasatum</name>
    <dbReference type="NCBI Taxonomy" id="96803"/>
    <lineage>
        <taxon>Eukaryota</taxon>
        <taxon>Metazoa</taxon>
        <taxon>Ecdysozoa</taxon>
        <taxon>Arthropoda</taxon>
        <taxon>Crustacea</taxon>
        <taxon>Multicrustacea</taxon>
        <taxon>Malacostraca</taxon>
        <taxon>Eumalacostraca</taxon>
        <taxon>Peracarida</taxon>
        <taxon>Isopoda</taxon>
        <taxon>Oniscidea</taxon>
        <taxon>Crinocheta</taxon>
        <taxon>Armadillidiidae</taxon>
        <taxon>Armadillidium</taxon>
    </lineage>
</organism>
<dbReference type="Gene3D" id="3.10.120.10">
    <property type="entry name" value="Cytochrome b5-like heme/steroid binding domain"/>
    <property type="match status" value="1"/>
</dbReference>
<dbReference type="PRINTS" id="PR00633">
    <property type="entry name" value="RCCNDNSATION"/>
</dbReference>
<protein>
    <submittedName>
        <fullName evidence="5">E3 ubiquitin-protein ligase HERC2</fullName>
    </submittedName>
</protein>
<feature type="repeat" description="RCC1" evidence="2">
    <location>
        <begin position="757"/>
        <end position="806"/>
    </location>
</feature>
<evidence type="ECO:0000256" key="2">
    <source>
        <dbReference type="PROSITE-ProRule" id="PRU00235"/>
    </source>
</evidence>
<dbReference type="FunFam" id="2.130.10.30:FF:000006">
    <property type="entry name" value="E3 ubiquitin-protein ligase HERC2 isoform X1"/>
    <property type="match status" value="1"/>
</dbReference>
<dbReference type="PROSITE" id="PS50255">
    <property type="entry name" value="CYTOCHROME_B5_2"/>
    <property type="match status" value="1"/>
</dbReference>
<accession>A0A5N5SLR1</accession>
<evidence type="ECO:0000256" key="1">
    <source>
        <dbReference type="ARBA" id="ARBA00022737"/>
    </source>
</evidence>
<dbReference type="SUPFAM" id="SSF55856">
    <property type="entry name" value="Cytochrome b5-like heme/steroid binding domain"/>
    <property type="match status" value="1"/>
</dbReference>